<dbReference type="InterPro" id="IPR018484">
    <property type="entry name" value="FGGY_N"/>
</dbReference>
<dbReference type="Pfam" id="PF00370">
    <property type="entry name" value="FGGY_N"/>
    <property type="match status" value="1"/>
</dbReference>
<name>X1G1E5_9ZZZZ</name>
<proteinExistence type="predicted"/>
<accession>X1G1E5</accession>
<dbReference type="PANTHER" id="PTHR43095:SF5">
    <property type="entry name" value="XYLULOSE KINASE"/>
    <property type="match status" value="1"/>
</dbReference>
<keyword evidence="1" id="KW-0808">Transferase</keyword>
<keyword evidence="2" id="KW-0418">Kinase</keyword>
<gene>
    <name evidence="4" type="ORF">S03H2_31876</name>
</gene>
<dbReference type="SUPFAM" id="SSF53067">
    <property type="entry name" value="Actin-like ATPase domain"/>
    <property type="match status" value="2"/>
</dbReference>
<dbReference type="EMBL" id="BARU01019355">
    <property type="protein sequence ID" value="GAH51726.1"/>
    <property type="molecule type" value="Genomic_DNA"/>
</dbReference>
<evidence type="ECO:0000256" key="2">
    <source>
        <dbReference type="ARBA" id="ARBA00022777"/>
    </source>
</evidence>
<evidence type="ECO:0000259" key="3">
    <source>
        <dbReference type="Pfam" id="PF00370"/>
    </source>
</evidence>
<dbReference type="InterPro" id="IPR043129">
    <property type="entry name" value="ATPase_NBD"/>
</dbReference>
<organism evidence="4">
    <name type="scientific">marine sediment metagenome</name>
    <dbReference type="NCBI Taxonomy" id="412755"/>
    <lineage>
        <taxon>unclassified sequences</taxon>
        <taxon>metagenomes</taxon>
        <taxon>ecological metagenomes</taxon>
    </lineage>
</organism>
<sequence>ESSNVSPKDISALGLSGQMHGSVFLDREGEVIRPAILWCDQRTQAQCDKIYKIFGYKNFIKLSYNRALPGFTAPKILWLREKEPENYSKVAWILLPKDYIRYRLSGKYATEVSDAAGTILMDIPKRNWSDKILEGLKISRNFLPDVYESIKVTSKVSASASSLTGLAQGTPIVGGASDNAAGAVGSGIIREGLISDSIGTSGVVFAYSKNPLYDSQGRVHSFCHAVPGRWHLTGVTLSAAGSLKWYYESFGPSKNIVDDYPDIKGYELLNKQAEKVVPGSDGLIFLPYL</sequence>
<dbReference type="GO" id="GO:0005975">
    <property type="term" value="P:carbohydrate metabolic process"/>
    <property type="evidence" value="ECO:0007669"/>
    <property type="project" value="InterPro"/>
</dbReference>
<dbReference type="Gene3D" id="3.30.420.40">
    <property type="match status" value="2"/>
</dbReference>
<dbReference type="AlphaFoldDB" id="X1G1E5"/>
<comment type="caution">
    <text evidence="4">The sequence shown here is derived from an EMBL/GenBank/DDBJ whole genome shotgun (WGS) entry which is preliminary data.</text>
</comment>
<protein>
    <recommendedName>
        <fullName evidence="3">Carbohydrate kinase FGGY N-terminal domain-containing protein</fullName>
    </recommendedName>
</protein>
<feature type="non-terminal residue" evidence="4">
    <location>
        <position position="289"/>
    </location>
</feature>
<dbReference type="InterPro" id="IPR050406">
    <property type="entry name" value="FGGY_Carb_Kinase"/>
</dbReference>
<reference evidence="4" key="1">
    <citation type="journal article" date="2014" name="Front. Microbiol.">
        <title>High frequency of phylogenetically diverse reductive dehalogenase-homologous genes in deep subseafloor sedimentary metagenomes.</title>
        <authorList>
            <person name="Kawai M."/>
            <person name="Futagami T."/>
            <person name="Toyoda A."/>
            <person name="Takaki Y."/>
            <person name="Nishi S."/>
            <person name="Hori S."/>
            <person name="Arai W."/>
            <person name="Tsubouchi T."/>
            <person name="Morono Y."/>
            <person name="Uchiyama I."/>
            <person name="Ito T."/>
            <person name="Fujiyama A."/>
            <person name="Inagaki F."/>
            <person name="Takami H."/>
        </authorList>
    </citation>
    <scope>NUCLEOTIDE SEQUENCE</scope>
    <source>
        <strain evidence="4">Expedition CK06-06</strain>
    </source>
</reference>
<dbReference type="CDD" id="cd07808">
    <property type="entry name" value="ASKHA_NBD_FGGY_EcXK-like"/>
    <property type="match status" value="1"/>
</dbReference>
<evidence type="ECO:0000313" key="4">
    <source>
        <dbReference type="EMBL" id="GAH51726.1"/>
    </source>
</evidence>
<dbReference type="PANTHER" id="PTHR43095">
    <property type="entry name" value="SUGAR KINASE"/>
    <property type="match status" value="1"/>
</dbReference>
<feature type="domain" description="Carbohydrate kinase FGGY N-terminal" evidence="3">
    <location>
        <begin position="3"/>
        <end position="185"/>
    </location>
</feature>
<evidence type="ECO:0000256" key="1">
    <source>
        <dbReference type="ARBA" id="ARBA00022679"/>
    </source>
</evidence>
<dbReference type="GO" id="GO:0016301">
    <property type="term" value="F:kinase activity"/>
    <property type="evidence" value="ECO:0007669"/>
    <property type="project" value="UniProtKB-KW"/>
</dbReference>
<feature type="non-terminal residue" evidence="4">
    <location>
        <position position="1"/>
    </location>
</feature>